<reference evidence="2" key="3">
    <citation type="submission" date="2025-09" db="UniProtKB">
        <authorList>
            <consortium name="Ensembl"/>
        </authorList>
    </citation>
    <scope>IDENTIFICATION</scope>
</reference>
<proteinExistence type="predicted"/>
<dbReference type="AlphaFoldDB" id="A0A452GFW9"/>
<keyword evidence="3" id="KW-1185">Reference proteome</keyword>
<feature type="coiled-coil region" evidence="1">
    <location>
        <begin position="24"/>
        <end position="51"/>
    </location>
</feature>
<dbReference type="STRING" id="38772.ENSGAGP00000000395"/>
<dbReference type="Ensembl" id="ENSGAGT00000000440.1">
    <property type="protein sequence ID" value="ENSGAGP00000000395.1"/>
    <property type="gene ID" value="ENSGAGG00000000303.1"/>
</dbReference>
<dbReference type="InterPro" id="IPR031650">
    <property type="entry name" value="CCDC73"/>
</dbReference>
<sequence>MQRSQCQGSLSDGLLIPRTLERDNELQREKAKENEEKFLNLQNEHEKALRTWKKDEEDLRIEMDAIKNVSLKEAYGHLQDSHLPQKDQHTEQEENLQYNFVNCILQKTKHLTFRCFCHYTIFILIDLQLLENYKDEVNIASHCEEKQREASPGKPPCTDIDLITQGQTSEVCVAECKKTANIGKTDKTFLEKNNASAELKPQDRSCALAKLPENTRKMLLDNTEELGVCSMDAGRQTDSSKHIFGNASNELVYNTNDKADATQDDKGVFINEAPSEESRQVIGIEDSPVTERTADNHQTMADFNFAILSQVTESNHTKFQKRHLQDSNDIYLDNEQDKTEPLHLTTKGNRALNSTCDTASDAPVLPTTFCDNVSMNTDNTKENNTNTSLLENFNVSTEKTDTWTNLNDMHSNQSEEDISGQTETDTNTYACTDVVLPLNTENICDSQTIIHKQMVINKITADKEMSWEKVHANDFQIPKMKDGQSLVINDNALENTLLRAKKESLNSTVPGEKIAEGRLEESCSLLIRTSGDLVNRSGRSSFDLSTSDKKTEKTPVYLSFSDLSPWLRVNQVESQTAWASTSEEPFHLKEKLLCITENKKILSKAQCQNLSINAVMKETELDSTSINRVADTLNTSSIHRGLKRDPSEEWNAIAKTFYDSSFPSEHVSQLKILQKVAAFPLTYTPLTAFIHTFVTSRLHY</sequence>
<reference evidence="2" key="2">
    <citation type="submission" date="2025-08" db="UniProtKB">
        <authorList>
            <consortium name="Ensembl"/>
        </authorList>
    </citation>
    <scope>IDENTIFICATION</scope>
</reference>
<evidence type="ECO:0008006" key="4">
    <source>
        <dbReference type="Google" id="ProtNLM"/>
    </source>
</evidence>
<accession>A0A452GFW9</accession>
<reference evidence="3" key="1">
    <citation type="journal article" date="2017" name="PLoS ONE">
        <title>The Agassiz's desert tortoise genome provides a resource for the conservation of a threatened species.</title>
        <authorList>
            <person name="Tollis M."/>
            <person name="DeNardo D.F."/>
            <person name="Cornelius J.A."/>
            <person name="Dolby G.A."/>
            <person name="Edwards T."/>
            <person name="Henen B.T."/>
            <person name="Karl A.E."/>
            <person name="Murphy R.W."/>
            <person name="Kusumi K."/>
        </authorList>
    </citation>
    <scope>NUCLEOTIDE SEQUENCE [LARGE SCALE GENOMIC DNA]</scope>
</reference>
<evidence type="ECO:0000313" key="3">
    <source>
        <dbReference type="Proteomes" id="UP000291020"/>
    </source>
</evidence>
<organism evidence="2 3">
    <name type="scientific">Gopherus agassizii</name>
    <name type="common">Agassiz's desert tortoise</name>
    <dbReference type="NCBI Taxonomy" id="38772"/>
    <lineage>
        <taxon>Eukaryota</taxon>
        <taxon>Metazoa</taxon>
        <taxon>Chordata</taxon>
        <taxon>Craniata</taxon>
        <taxon>Vertebrata</taxon>
        <taxon>Euteleostomi</taxon>
        <taxon>Archelosauria</taxon>
        <taxon>Testudinata</taxon>
        <taxon>Testudines</taxon>
        <taxon>Cryptodira</taxon>
        <taxon>Durocryptodira</taxon>
        <taxon>Testudinoidea</taxon>
        <taxon>Testudinidae</taxon>
        <taxon>Gopherus</taxon>
    </lineage>
</organism>
<dbReference type="PANTHER" id="PTHR28660">
    <property type="entry name" value="COILED-COIL DOMAIN-CONTAINING PROTEIN 73"/>
    <property type="match status" value="1"/>
</dbReference>
<protein>
    <recommendedName>
        <fullName evidence="4">Coiled-coil domain containing 73</fullName>
    </recommendedName>
</protein>
<name>A0A452GFW9_9SAUR</name>
<dbReference type="Pfam" id="PF15818">
    <property type="entry name" value="CCDC73"/>
    <property type="match status" value="3"/>
</dbReference>
<dbReference type="Proteomes" id="UP000291020">
    <property type="component" value="Unassembled WGS sequence"/>
</dbReference>
<evidence type="ECO:0000313" key="2">
    <source>
        <dbReference type="Ensembl" id="ENSGAGP00000000395.1"/>
    </source>
</evidence>
<dbReference type="PANTHER" id="PTHR28660:SF1">
    <property type="entry name" value="COILED-COIL DOMAIN-CONTAINING PROTEIN 73"/>
    <property type="match status" value="1"/>
</dbReference>
<evidence type="ECO:0000256" key="1">
    <source>
        <dbReference type="SAM" id="Coils"/>
    </source>
</evidence>
<keyword evidence="1" id="KW-0175">Coiled coil</keyword>